<keyword evidence="3" id="KW-1185">Reference proteome</keyword>
<sequence length="142" mass="14952">MTATPPGIQRPDIQRPSTQPPGIPSLSMPRSAVRRAGLALVLLVGLGAGASAVQAQQGEAARGEAMQGRGTDQTAGGASGLSASPGQATRRLLEWQRSGRGASSHRQELAGPVQTAIWERYVESFRQAIPDRYIDTDDYGSQ</sequence>
<dbReference type="STRING" id="290398.Csal_1663"/>
<dbReference type="KEGG" id="csa:Csal_1663"/>
<evidence type="ECO:0008006" key="4">
    <source>
        <dbReference type="Google" id="ProtNLM"/>
    </source>
</evidence>
<dbReference type="InterPro" id="IPR022053">
    <property type="entry name" value="DUF3613"/>
</dbReference>
<feature type="compositionally biased region" description="Low complexity" evidence="1">
    <location>
        <begin position="53"/>
        <end position="70"/>
    </location>
</feature>
<gene>
    <name evidence="2" type="ordered locus">Csal_1663</name>
</gene>
<organism evidence="2 3">
    <name type="scientific">Chromohalobacter israelensis (strain ATCC BAA-138 / DSM 3043 / CIP 106854 / NCIMB 13768 / 1H11)</name>
    <name type="common">Chromohalobacter salexigens</name>
    <dbReference type="NCBI Taxonomy" id="290398"/>
    <lineage>
        <taxon>Bacteria</taxon>
        <taxon>Pseudomonadati</taxon>
        <taxon>Pseudomonadota</taxon>
        <taxon>Gammaproteobacteria</taxon>
        <taxon>Oceanospirillales</taxon>
        <taxon>Halomonadaceae</taxon>
        <taxon>Chromohalobacter</taxon>
    </lineage>
</organism>
<evidence type="ECO:0000313" key="3">
    <source>
        <dbReference type="Proteomes" id="UP000000239"/>
    </source>
</evidence>
<reference evidence="2 3" key="1">
    <citation type="journal article" date="2011" name="Stand. Genomic Sci.">
        <title>Complete genome sequence of the halophilic and highly halotolerant Chromohalobacter salexigens type strain (1H11(T)).</title>
        <authorList>
            <person name="Copeland A."/>
            <person name="O'Connor K."/>
            <person name="Lucas S."/>
            <person name="Lapidus A."/>
            <person name="Berry K.W."/>
            <person name="Detter J.C."/>
            <person name="Del Rio T.G."/>
            <person name="Hammon N."/>
            <person name="Dalin E."/>
            <person name="Tice H."/>
            <person name="Pitluck S."/>
            <person name="Bruce D."/>
            <person name="Goodwin L."/>
            <person name="Han C."/>
            <person name="Tapia R."/>
            <person name="Saunders E."/>
            <person name="Schmutz J."/>
            <person name="Brettin T."/>
            <person name="Larimer F."/>
            <person name="Land M."/>
            <person name="Hauser L."/>
            <person name="Vargas C."/>
            <person name="Nieto J.J."/>
            <person name="Kyrpides N.C."/>
            <person name="Ivanova N."/>
            <person name="Goker M."/>
            <person name="Klenk H.P."/>
            <person name="Csonka L.N."/>
            <person name="Woyke T."/>
        </authorList>
    </citation>
    <scope>NUCLEOTIDE SEQUENCE [LARGE SCALE GENOMIC DNA]</scope>
    <source>
        <strain evidence="3">ATCC BAA-138 / DSM 3043 / CIP 106854 / NCIMB 13768 / 1H11</strain>
    </source>
</reference>
<evidence type="ECO:0000256" key="1">
    <source>
        <dbReference type="SAM" id="MobiDB-lite"/>
    </source>
</evidence>
<protein>
    <recommendedName>
        <fullName evidence="4">DUF3613 domain-containing protein</fullName>
    </recommendedName>
</protein>
<dbReference type="Pfam" id="PF12266">
    <property type="entry name" value="DUF3613"/>
    <property type="match status" value="1"/>
</dbReference>
<name>Q1QWZ2_CHRI1</name>
<dbReference type="HOGENOM" id="CLU_1812349_0_0_6"/>
<feature type="region of interest" description="Disordered" evidence="1">
    <location>
        <begin position="53"/>
        <end position="89"/>
    </location>
</feature>
<dbReference type="AlphaFoldDB" id="Q1QWZ2"/>
<evidence type="ECO:0000313" key="2">
    <source>
        <dbReference type="EMBL" id="ABE59016.1"/>
    </source>
</evidence>
<feature type="region of interest" description="Disordered" evidence="1">
    <location>
        <begin position="1"/>
        <end position="29"/>
    </location>
</feature>
<dbReference type="EMBL" id="CP000285">
    <property type="protein sequence ID" value="ABE59016.1"/>
    <property type="molecule type" value="Genomic_DNA"/>
</dbReference>
<dbReference type="Proteomes" id="UP000000239">
    <property type="component" value="Chromosome"/>
</dbReference>
<accession>Q1QWZ2</accession>
<proteinExistence type="predicted"/>